<dbReference type="CDD" id="cd13858">
    <property type="entry name" value="CuRO_1_tcLCC2_insect_like"/>
    <property type="match status" value="1"/>
</dbReference>
<keyword evidence="9" id="KW-1185">Reference proteome</keyword>
<dbReference type="GO" id="GO:0005886">
    <property type="term" value="C:plasma membrane"/>
    <property type="evidence" value="ECO:0007669"/>
    <property type="project" value="TreeGrafter"/>
</dbReference>
<dbReference type="InterPro" id="IPR008972">
    <property type="entry name" value="Cupredoxin"/>
</dbReference>
<evidence type="ECO:0000313" key="8">
    <source>
        <dbReference type="EnsemblMetazoa" id="XP_012061371.1"/>
    </source>
</evidence>
<feature type="domain" description="Plastocyanin-like" evidence="7">
    <location>
        <begin position="137"/>
        <end position="238"/>
    </location>
</feature>
<dbReference type="KEGG" id="acep:105624625"/>
<dbReference type="GO" id="GO:0006826">
    <property type="term" value="P:iron ion transport"/>
    <property type="evidence" value="ECO:0007669"/>
    <property type="project" value="TreeGrafter"/>
</dbReference>
<dbReference type="AlphaFoldDB" id="A0A158NV13"/>
<dbReference type="InterPro" id="IPR001117">
    <property type="entry name" value="Cu-oxidase_2nd"/>
</dbReference>
<keyword evidence="4" id="KW-0186">Copper</keyword>
<evidence type="ECO:0000256" key="4">
    <source>
        <dbReference type="ARBA" id="ARBA00023008"/>
    </source>
</evidence>
<keyword evidence="3" id="KW-0560">Oxidoreductase</keyword>
<dbReference type="EMBL" id="ADTU01026830">
    <property type="status" value="NOT_ANNOTATED_CDS"/>
    <property type="molecule type" value="Genomic_DNA"/>
</dbReference>
<dbReference type="InParanoid" id="A0A158NV13"/>
<evidence type="ECO:0000256" key="1">
    <source>
        <dbReference type="ARBA" id="ARBA00010609"/>
    </source>
</evidence>
<dbReference type="SUPFAM" id="SSF49503">
    <property type="entry name" value="Cupredoxins"/>
    <property type="match status" value="2"/>
</dbReference>
<gene>
    <name evidence="8" type="primary">105624625</name>
</gene>
<dbReference type="EnsemblMetazoa" id="XM_012205981.1">
    <property type="protein sequence ID" value="XP_012061371.1"/>
    <property type="gene ID" value="LOC105624625"/>
</dbReference>
<reference evidence="9" key="1">
    <citation type="journal article" date="2011" name="PLoS Genet.">
        <title>The genome sequence of the leaf-cutter ant Atta cephalotes reveals insights into its obligate symbiotic lifestyle.</title>
        <authorList>
            <person name="Suen G."/>
            <person name="Teiling C."/>
            <person name="Li L."/>
            <person name="Holt C."/>
            <person name="Abouheif E."/>
            <person name="Bornberg-Bauer E."/>
            <person name="Bouffard P."/>
            <person name="Caldera E.J."/>
            <person name="Cash E."/>
            <person name="Cavanaugh A."/>
            <person name="Denas O."/>
            <person name="Elhaik E."/>
            <person name="Fave M.J."/>
            <person name="Gadau J."/>
            <person name="Gibson J.D."/>
            <person name="Graur D."/>
            <person name="Grubbs K.J."/>
            <person name="Hagen D.E."/>
            <person name="Harkins T.T."/>
            <person name="Helmkampf M."/>
            <person name="Hu H."/>
            <person name="Johnson B.R."/>
            <person name="Kim J."/>
            <person name="Marsh S.E."/>
            <person name="Moeller J.A."/>
            <person name="Munoz-Torres M.C."/>
            <person name="Murphy M.C."/>
            <person name="Naughton M.C."/>
            <person name="Nigam S."/>
            <person name="Overson R."/>
            <person name="Rajakumar R."/>
            <person name="Reese J.T."/>
            <person name="Scott J.J."/>
            <person name="Smith C.R."/>
            <person name="Tao S."/>
            <person name="Tsutsui N.D."/>
            <person name="Viljakainen L."/>
            <person name="Wissler L."/>
            <person name="Yandell M.D."/>
            <person name="Zimmer F."/>
            <person name="Taylor J."/>
            <person name="Slater S.C."/>
            <person name="Clifton S.W."/>
            <person name="Warren W.C."/>
            <person name="Elsik C.G."/>
            <person name="Smith C.D."/>
            <person name="Weinstock G.M."/>
            <person name="Gerardo N.M."/>
            <person name="Currie C.R."/>
        </authorList>
    </citation>
    <scope>NUCLEOTIDE SEQUENCE [LARGE SCALE GENOMIC DNA]</scope>
</reference>
<reference evidence="8" key="2">
    <citation type="submission" date="2016-04" db="UniProtKB">
        <authorList>
            <consortium name="EnsemblMetazoa"/>
        </authorList>
    </citation>
    <scope>IDENTIFICATION</scope>
</reference>
<dbReference type="Pfam" id="PF00394">
    <property type="entry name" value="Cu-oxidase"/>
    <property type="match status" value="1"/>
</dbReference>
<dbReference type="Pfam" id="PF07732">
    <property type="entry name" value="Cu-oxidase_3"/>
    <property type="match status" value="1"/>
</dbReference>
<dbReference type="PANTHER" id="PTHR11709:SF394">
    <property type="entry name" value="FI03373P-RELATED"/>
    <property type="match status" value="1"/>
</dbReference>
<dbReference type="Proteomes" id="UP000005205">
    <property type="component" value="Unassembled WGS sequence"/>
</dbReference>
<dbReference type="STRING" id="12957.A0A158NV13"/>
<proteinExistence type="inferred from homology"/>
<feature type="region of interest" description="Disordered" evidence="5">
    <location>
        <begin position="1"/>
        <end position="27"/>
    </location>
</feature>
<evidence type="ECO:0000259" key="6">
    <source>
        <dbReference type="Pfam" id="PF00394"/>
    </source>
</evidence>
<organism evidence="8 9">
    <name type="scientific">Atta cephalotes</name>
    <name type="common">Leafcutter ant</name>
    <dbReference type="NCBI Taxonomy" id="12957"/>
    <lineage>
        <taxon>Eukaryota</taxon>
        <taxon>Metazoa</taxon>
        <taxon>Ecdysozoa</taxon>
        <taxon>Arthropoda</taxon>
        <taxon>Hexapoda</taxon>
        <taxon>Insecta</taxon>
        <taxon>Pterygota</taxon>
        <taxon>Neoptera</taxon>
        <taxon>Endopterygota</taxon>
        <taxon>Hymenoptera</taxon>
        <taxon>Apocrita</taxon>
        <taxon>Aculeata</taxon>
        <taxon>Formicoidea</taxon>
        <taxon>Formicidae</taxon>
        <taxon>Myrmicinae</taxon>
        <taxon>Atta</taxon>
    </lineage>
</organism>
<evidence type="ECO:0000256" key="5">
    <source>
        <dbReference type="SAM" id="MobiDB-lite"/>
    </source>
</evidence>
<dbReference type="OrthoDB" id="2121828at2759"/>
<dbReference type="Gene3D" id="2.60.40.420">
    <property type="entry name" value="Cupredoxins - blue copper proteins"/>
    <property type="match status" value="2"/>
</dbReference>
<comment type="similarity">
    <text evidence="1">Belongs to the multicopper oxidase family.</text>
</comment>
<dbReference type="InterPro" id="IPR011707">
    <property type="entry name" value="Cu-oxidase-like_N"/>
</dbReference>
<keyword evidence="2" id="KW-0479">Metal-binding</keyword>
<dbReference type="GO" id="GO:0005507">
    <property type="term" value="F:copper ion binding"/>
    <property type="evidence" value="ECO:0007669"/>
    <property type="project" value="InterPro"/>
</dbReference>
<evidence type="ECO:0000313" key="9">
    <source>
        <dbReference type="Proteomes" id="UP000005205"/>
    </source>
</evidence>
<dbReference type="EMBL" id="ADTU01026831">
    <property type="status" value="NOT_ANNOTATED_CDS"/>
    <property type="molecule type" value="Genomic_DNA"/>
</dbReference>
<sequence length="344" mass="38514">MDTNDVSPQKRHKKHKHKKHKKKKLIHDDSDAFVEISTDADRKKSFRIKMKKEDERSLDKREKILKTCGLNTAAISTAPSPKAAAKKKFQKVTKVKIVELAAKKKDGLTPLNLVNWRSSFYNKLESNGENITVRSIRSFLAINGKTPGPAIQICLGDTIEVLVYNKLGSNELAFHWHGIRQKDSNYMDGVPMITQCPILPFGGFRYKITPESTGTYFYHAHSVSQQGDGVYGSLVVRGLRDEDLGLERTLVLSSRSSVPLTRLRHASLSPPTPDELLVNGQAQQVVVRVKHGFRYLLRLINANAHDCPILLSTHGHSFQILAADGNPVQSMTGTHVVLFPVFLY</sequence>
<dbReference type="PANTHER" id="PTHR11709">
    <property type="entry name" value="MULTI-COPPER OXIDASE"/>
    <property type="match status" value="1"/>
</dbReference>
<evidence type="ECO:0000259" key="7">
    <source>
        <dbReference type="Pfam" id="PF07732"/>
    </source>
</evidence>
<accession>A0A158NV13</accession>
<feature type="compositionally biased region" description="Basic residues" evidence="5">
    <location>
        <begin position="9"/>
        <end position="25"/>
    </location>
</feature>
<protein>
    <recommendedName>
        <fullName evidence="10">Plastocyanin-like domain-containing protein</fullName>
    </recommendedName>
</protein>
<dbReference type="GO" id="GO:0016491">
    <property type="term" value="F:oxidoreductase activity"/>
    <property type="evidence" value="ECO:0007669"/>
    <property type="project" value="UniProtKB-KW"/>
</dbReference>
<name>A0A158NV13_ATTCE</name>
<dbReference type="InterPro" id="IPR045087">
    <property type="entry name" value="Cu-oxidase_fam"/>
</dbReference>
<evidence type="ECO:0000256" key="2">
    <source>
        <dbReference type="ARBA" id="ARBA00022723"/>
    </source>
</evidence>
<evidence type="ECO:0008006" key="10">
    <source>
        <dbReference type="Google" id="ProtNLM"/>
    </source>
</evidence>
<feature type="domain" description="Plastocyanin-like" evidence="6">
    <location>
        <begin position="269"/>
        <end position="337"/>
    </location>
</feature>
<evidence type="ECO:0000256" key="3">
    <source>
        <dbReference type="ARBA" id="ARBA00023002"/>
    </source>
</evidence>